<dbReference type="Pfam" id="PF00156">
    <property type="entry name" value="Pribosyltran"/>
    <property type="match status" value="1"/>
</dbReference>
<keyword evidence="5" id="KW-1185">Reference proteome</keyword>
<evidence type="ECO:0000313" key="4">
    <source>
        <dbReference type="EMBL" id="GAT34210.1"/>
    </source>
</evidence>
<dbReference type="InParanoid" id="A0A146G9S2"/>
<dbReference type="InterPro" id="IPR051910">
    <property type="entry name" value="ComF/GntX_DNA_util-trans"/>
</dbReference>
<comment type="similarity">
    <text evidence="1">Belongs to the ComF/GntX family.</text>
</comment>
<evidence type="ECO:0000256" key="1">
    <source>
        <dbReference type="ARBA" id="ARBA00008007"/>
    </source>
</evidence>
<sequence>MPVLDACRIGLETLRDLFFPAHCSGCLCAVSGEDLCPECQADLKPITPPRCPVCSRPSRGTLGSFVCTNCGDRDFHFDYAVACWESRGVLREMIHRLKYGRELTLAPVLGRLLSEGLADERIRGRTFDGLVPVPLFSTREREREFNQSEILARQLQKRCNVPIVKVLRRIRSTTTQTHFDRHMRMQNLRDAFALRQNVSVQGQKLLLVDDVFTTGSTLDECARVLREGGAHSVCALTLARG</sequence>
<proteinExistence type="inferred from homology"/>
<comment type="caution">
    <text evidence="4">The sequence shown here is derived from an EMBL/GenBank/DDBJ whole genome shotgun (WGS) entry which is preliminary data.</text>
</comment>
<dbReference type="Pfam" id="PF18912">
    <property type="entry name" value="DZR_2"/>
    <property type="match status" value="1"/>
</dbReference>
<dbReference type="PANTHER" id="PTHR47505:SF1">
    <property type="entry name" value="DNA UTILIZATION PROTEIN YHGH"/>
    <property type="match status" value="1"/>
</dbReference>
<evidence type="ECO:0000313" key="5">
    <source>
        <dbReference type="Proteomes" id="UP000076023"/>
    </source>
</evidence>
<dbReference type="STRING" id="690879.TSACC_22634"/>
<evidence type="ECO:0000259" key="3">
    <source>
        <dbReference type="Pfam" id="PF18912"/>
    </source>
</evidence>
<dbReference type="InterPro" id="IPR029057">
    <property type="entry name" value="PRTase-like"/>
</dbReference>
<dbReference type="InterPro" id="IPR044005">
    <property type="entry name" value="DZR_2"/>
</dbReference>
<dbReference type="Gene3D" id="3.40.50.2020">
    <property type="match status" value="1"/>
</dbReference>
<reference evidence="5" key="1">
    <citation type="journal article" date="2017" name="Genome Announc.">
        <title>Draft Genome Sequence of Terrimicrobium sacchariphilum NM-5T, a Facultative Anaerobic Soil Bacterium of the Class Spartobacteria.</title>
        <authorList>
            <person name="Qiu Y.L."/>
            <person name="Tourlousse D.M."/>
            <person name="Matsuura N."/>
            <person name="Ohashi A."/>
            <person name="Sekiguchi Y."/>
        </authorList>
    </citation>
    <scope>NUCLEOTIDE SEQUENCE [LARGE SCALE GENOMIC DNA]</scope>
    <source>
        <strain evidence="5">NM-5</strain>
    </source>
</reference>
<dbReference type="SUPFAM" id="SSF53271">
    <property type="entry name" value="PRTase-like"/>
    <property type="match status" value="1"/>
</dbReference>
<feature type="domain" description="Double zinc ribbon" evidence="3">
    <location>
        <begin position="16"/>
        <end position="70"/>
    </location>
</feature>
<organism evidence="4 5">
    <name type="scientific">Terrimicrobium sacchariphilum</name>
    <dbReference type="NCBI Taxonomy" id="690879"/>
    <lineage>
        <taxon>Bacteria</taxon>
        <taxon>Pseudomonadati</taxon>
        <taxon>Verrucomicrobiota</taxon>
        <taxon>Terrimicrobiia</taxon>
        <taxon>Terrimicrobiales</taxon>
        <taxon>Terrimicrobiaceae</taxon>
        <taxon>Terrimicrobium</taxon>
    </lineage>
</organism>
<dbReference type="PANTHER" id="PTHR47505">
    <property type="entry name" value="DNA UTILIZATION PROTEIN YHGH"/>
    <property type="match status" value="1"/>
</dbReference>
<feature type="domain" description="Phosphoribosyltransferase" evidence="2">
    <location>
        <begin position="150"/>
        <end position="239"/>
    </location>
</feature>
<dbReference type="InterPro" id="IPR000836">
    <property type="entry name" value="PRTase_dom"/>
</dbReference>
<dbReference type="Proteomes" id="UP000076023">
    <property type="component" value="Unassembled WGS sequence"/>
</dbReference>
<gene>
    <name evidence="4" type="ORF">TSACC_22634</name>
</gene>
<accession>A0A146G9S2</accession>
<dbReference type="FunCoup" id="A0A146G9S2">
    <property type="interactions" value="266"/>
</dbReference>
<dbReference type="OrthoDB" id="9779910at2"/>
<protein>
    <submittedName>
        <fullName evidence="4">ComF family protein</fullName>
    </submittedName>
</protein>
<dbReference type="AlphaFoldDB" id="A0A146G9S2"/>
<dbReference type="EMBL" id="BDCO01000002">
    <property type="protein sequence ID" value="GAT34210.1"/>
    <property type="molecule type" value="Genomic_DNA"/>
</dbReference>
<dbReference type="CDD" id="cd06223">
    <property type="entry name" value="PRTases_typeI"/>
    <property type="match status" value="1"/>
</dbReference>
<name>A0A146G9S2_TERSA</name>
<evidence type="ECO:0000259" key="2">
    <source>
        <dbReference type="Pfam" id="PF00156"/>
    </source>
</evidence>
<dbReference type="RefSeq" id="WP_084400469.1">
    <property type="nucleotide sequence ID" value="NZ_BDCO01000002.1"/>
</dbReference>